<name>A0A381RZL4_9ZZZZ</name>
<dbReference type="SUPFAM" id="SSF51905">
    <property type="entry name" value="FAD/NAD(P)-binding domain"/>
    <property type="match status" value="1"/>
</dbReference>
<dbReference type="GO" id="GO:0005737">
    <property type="term" value="C:cytoplasm"/>
    <property type="evidence" value="ECO:0007669"/>
    <property type="project" value="TreeGrafter"/>
</dbReference>
<dbReference type="PANTHER" id="PTHR13847:SF281">
    <property type="entry name" value="FAD DEPENDENT OXIDOREDUCTASE DOMAIN-CONTAINING PROTEIN"/>
    <property type="match status" value="1"/>
</dbReference>
<protein>
    <recommendedName>
        <fullName evidence="1">FAD dependent oxidoreductase domain-containing protein</fullName>
    </recommendedName>
</protein>
<proteinExistence type="predicted"/>
<sequence length="437" mass="48358">MDSNRSKIFASDFVDRPYWWGGTPRPHLTSDGLPPKVDVLIIGSGYTGLCASIQTARGGRSTLVIDTEDIGWGCSSRNGGQVSSSIKPDFARLSKQHGSDTAREVLKEGYRALAWIGDFIREEGIACNFRVTGRFHGAHTPRHYEKLGRRLNSHPDGPALSAHLVPRSEQSSEISTDFYHGGLVFQKHASLDPAAYHQGLLERALAAGVHVVGHCPALSIESLPRGAGYRIRTGGGTVEARDVVVATGGYTGPLTPWQQRRVIPIGSYIIATEDLGIEQASRLIPMDRNITDSRRVVVYYRLSPDRRRLLFGGRVSLTETDTRVSAPRLHDQMTVIFPQLKDARVTHSWMGFVGWTFAHVPHLGQYNGVWYSLGYCGSGISLASYFGTRLGQQVLGLKEGRTALDDLPFRTRPFYHGKPWFLSASVWWYGQLDRIGI</sequence>
<dbReference type="InterPro" id="IPR036188">
    <property type="entry name" value="FAD/NAD-bd_sf"/>
</dbReference>
<gene>
    <name evidence="2" type="ORF">METZ01_LOCUS50136</name>
</gene>
<dbReference type="Pfam" id="PF01266">
    <property type="entry name" value="DAO"/>
    <property type="match status" value="1"/>
</dbReference>
<dbReference type="AlphaFoldDB" id="A0A381RZL4"/>
<feature type="domain" description="FAD dependent oxidoreductase" evidence="1">
    <location>
        <begin position="38"/>
        <end position="388"/>
    </location>
</feature>
<evidence type="ECO:0000259" key="1">
    <source>
        <dbReference type="Pfam" id="PF01266"/>
    </source>
</evidence>
<dbReference type="EMBL" id="UINC01002494">
    <property type="protein sequence ID" value="SUZ97282.1"/>
    <property type="molecule type" value="Genomic_DNA"/>
</dbReference>
<reference evidence="2" key="1">
    <citation type="submission" date="2018-05" db="EMBL/GenBank/DDBJ databases">
        <authorList>
            <person name="Lanie J.A."/>
            <person name="Ng W.-L."/>
            <person name="Kazmierczak K.M."/>
            <person name="Andrzejewski T.M."/>
            <person name="Davidsen T.M."/>
            <person name="Wayne K.J."/>
            <person name="Tettelin H."/>
            <person name="Glass J.I."/>
            <person name="Rusch D."/>
            <person name="Podicherti R."/>
            <person name="Tsui H.-C.T."/>
            <person name="Winkler M.E."/>
        </authorList>
    </citation>
    <scope>NUCLEOTIDE SEQUENCE</scope>
</reference>
<dbReference type="Gene3D" id="3.50.50.60">
    <property type="entry name" value="FAD/NAD(P)-binding domain"/>
    <property type="match status" value="1"/>
</dbReference>
<evidence type="ECO:0000313" key="2">
    <source>
        <dbReference type="EMBL" id="SUZ97282.1"/>
    </source>
</evidence>
<accession>A0A381RZL4</accession>
<organism evidence="2">
    <name type="scientific">marine metagenome</name>
    <dbReference type="NCBI Taxonomy" id="408172"/>
    <lineage>
        <taxon>unclassified sequences</taxon>
        <taxon>metagenomes</taxon>
        <taxon>ecological metagenomes</taxon>
    </lineage>
</organism>
<dbReference type="Gene3D" id="3.30.9.10">
    <property type="entry name" value="D-Amino Acid Oxidase, subunit A, domain 2"/>
    <property type="match status" value="1"/>
</dbReference>
<dbReference type="InterPro" id="IPR006076">
    <property type="entry name" value="FAD-dep_OxRdtase"/>
</dbReference>
<dbReference type="PANTHER" id="PTHR13847">
    <property type="entry name" value="SARCOSINE DEHYDROGENASE-RELATED"/>
    <property type="match status" value="1"/>
</dbReference>